<gene>
    <name evidence="3" type="ORF">KGF56_004679</name>
</gene>
<dbReference type="RefSeq" id="XP_049178334.1">
    <property type="nucleotide sequence ID" value="XM_049326143.1"/>
</dbReference>
<dbReference type="PANTHER" id="PTHR28153:SF1">
    <property type="entry name" value="DUF4484 DOMAIN-CONTAINING PROTEIN"/>
    <property type="match status" value="1"/>
</dbReference>
<reference evidence="3" key="1">
    <citation type="journal article" date="2022" name="DNA Res.">
        <title>Genome analysis of five recently described species of the CUG-Ser clade uncovers Candida theae as a new hybrid lineage with pathogenic potential in the Candida parapsilosis species complex.</title>
        <authorList>
            <person name="Mixao V."/>
            <person name="Del Olmo V."/>
            <person name="Hegedusova E."/>
            <person name="Saus E."/>
            <person name="Pryszcz L."/>
            <person name="Cillingova A."/>
            <person name="Nosek J."/>
            <person name="Gabaldon T."/>
        </authorList>
    </citation>
    <scope>NUCLEOTIDE SEQUENCE</scope>
    <source>
        <strain evidence="3">CBS 10844</strain>
    </source>
</reference>
<evidence type="ECO:0000313" key="4">
    <source>
        <dbReference type="Proteomes" id="UP001202479"/>
    </source>
</evidence>
<accession>A0AAI9WW23</accession>
<evidence type="ECO:0000259" key="2">
    <source>
        <dbReference type="Pfam" id="PF14831"/>
    </source>
</evidence>
<dbReference type="GeneID" id="73382294"/>
<dbReference type="InterPro" id="IPR053056">
    <property type="entry name" value="Lipid_Metab_Assoc_Protein"/>
</dbReference>
<dbReference type="PANTHER" id="PTHR28153">
    <property type="entry name" value="PROTEIN, PUTATIVE-RELATED"/>
    <property type="match status" value="1"/>
</dbReference>
<comment type="caution">
    <text evidence="3">The sequence shown here is derived from an EMBL/GenBank/DDBJ whole genome shotgun (WGS) entry which is preliminary data.</text>
</comment>
<protein>
    <recommendedName>
        <fullName evidence="2">DUF4484 domain-containing protein</fullName>
    </recommendedName>
</protein>
<dbReference type="GO" id="GO:0005811">
    <property type="term" value="C:lipid droplet"/>
    <property type="evidence" value="ECO:0007669"/>
    <property type="project" value="TreeGrafter"/>
</dbReference>
<sequence length="566" mass="64865">MKSGYKLQWVKFYSSEFAIDGVEYKSLPSGIHDSASATVFISHKSGKEMYYGVCCFIQFTLEDNNNDSRQNLKMFSLGVLCKPKPSEWKPNEFINLGWEYIPDLREVLEDLKTKIKANPTEQVDLNAYFTTSSVFEKVSAKLANPKSSTMDKNNNQHHLLLQLPKMFQILGPLVFVIFKQSLLRKNIMIFNELHMNAIHQGDENENGTENNNNNEGEEEYTRDSSYNYELLTSFSYLLTVLSVVPNNIKLSERILQSQQPLYSVGLNELSSGEVFGDRVNGYIGVTSDEILKTHSIYDVGVEIGNTVKVFTNEHDHSKQQSFHQLKATIRDYHKFQRLYSNSFLKNLNLTHLANVSTDDLIRVASNDAASILHRETETRSKSSFTPSPLRKTVTDLSSPSSQLENEPAWWKLEAVEPLSWTESIWSAFSWFASAGQQLDTTEEEPNAQATSTKTTASLHQKVDVIDLLKIVGYFHKFTYKWFNYIDELIIDAIQQEQAHFETEEDQTLVRQEIIETLHISYQDMLEIELDPYSAQDISFIKEFVLLYYGDKVERVSVGYNLSSICC</sequence>
<evidence type="ECO:0000256" key="1">
    <source>
        <dbReference type="SAM" id="MobiDB-lite"/>
    </source>
</evidence>
<keyword evidence="4" id="KW-1185">Reference proteome</keyword>
<dbReference type="AlphaFoldDB" id="A0AAI9WW23"/>
<dbReference type="Pfam" id="PF14831">
    <property type="entry name" value="DUF4484"/>
    <property type="match status" value="1"/>
</dbReference>
<dbReference type="InterPro" id="IPR028115">
    <property type="entry name" value="DUF4484"/>
</dbReference>
<feature type="region of interest" description="Disordered" evidence="1">
    <location>
        <begin position="375"/>
        <end position="400"/>
    </location>
</feature>
<dbReference type="InterPro" id="IPR018626">
    <property type="entry name" value="LCHN/Anr2"/>
</dbReference>
<feature type="domain" description="DUF4484" evidence="2">
    <location>
        <begin position="415"/>
        <end position="565"/>
    </location>
</feature>
<dbReference type="EMBL" id="JAHUZD010000143">
    <property type="protein sequence ID" value="KAI3402587.2"/>
    <property type="molecule type" value="Genomic_DNA"/>
</dbReference>
<evidence type="ECO:0000313" key="3">
    <source>
        <dbReference type="EMBL" id="KAI3402587.2"/>
    </source>
</evidence>
<name>A0AAI9WW23_9ASCO</name>
<feature type="region of interest" description="Disordered" evidence="1">
    <location>
        <begin position="201"/>
        <end position="221"/>
    </location>
</feature>
<organism evidence="3 4">
    <name type="scientific">Candida oxycetoniae</name>
    <dbReference type="NCBI Taxonomy" id="497107"/>
    <lineage>
        <taxon>Eukaryota</taxon>
        <taxon>Fungi</taxon>
        <taxon>Dikarya</taxon>
        <taxon>Ascomycota</taxon>
        <taxon>Saccharomycotina</taxon>
        <taxon>Pichiomycetes</taxon>
        <taxon>Debaryomycetaceae</taxon>
        <taxon>Candida/Lodderomyces clade</taxon>
        <taxon>Candida</taxon>
    </lineage>
</organism>
<dbReference type="Pfam" id="PF09804">
    <property type="entry name" value="DENND11"/>
    <property type="match status" value="1"/>
</dbReference>
<proteinExistence type="predicted"/>
<dbReference type="Proteomes" id="UP001202479">
    <property type="component" value="Unassembled WGS sequence"/>
</dbReference>